<dbReference type="InterPro" id="IPR025665">
    <property type="entry name" value="Beta-barrel_OMP_2"/>
</dbReference>
<accession>A0A7Y7PR34</accession>
<dbReference type="RefSeq" id="WP_176909228.1">
    <property type="nucleotide sequence ID" value="NZ_JABKAU010000027.1"/>
</dbReference>
<comment type="caution">
    <text evidence="2">The sequence shown here is derived from an EMBL/GenBank/DDBJ whole genome shotgun (WGS) entry which is preliminary data.</text>
</comment>
<organism evidence="2 3">
    <name type="scientific">Hymenobacter lapidiphilus</name>
    <dbReference type="NCBI Taxonomy" id="2608003"/>
    <lineage>
        <taxon>Bacteria</taxon>
        <taxon>Pseudomonadati</taxon>
        <taxon>Bacteroidota</taxon>
        <taxon>Cytophagia</taxon>
        <taxon>Cytophagales</taxon>
        <taxon>Hymenobacteraceae</taxon>
        <taxon>Hymenobacter</taxon>
    </lineage>
</organism>
<dbReference type="EMBL" id="JABKAU010000027">
    <property type="protein sequence ID" value="NVO32360.1"/>
    <property type="molecule type" value="Genomic_DNA"/>
</dbReference>
<reference evidence="2 3" key="1">
    <citation type="submission" date="2020-05" db="EMBL/GenBank/DDBJ databases">
        <title>Hymenobacter terrestris sp. nov. and Hymenobacter lapidiphilus sp. nov., isolated from regoliths in Antarctica.</title>
        <authorList>
            <person name="Sedlacek I."/>
            <person name="Pantucek R."/>
            <person name="Zeman M."/>
            <person name="Holochova P."/>
            <person name="Kralova S."/>
            <person name="Stankova E."/>
            <person name="Sedo O."/>
            <person name="Micenkova L."/>
            <person name="Svec P."/>
            <person name="Gupta V."/>
            <person name="Sood U."/>
            <person name="Korpole U.S."/>
            <person name="Lal R."/>
        </authorList>
    </citation>
    <scope>NUCLEOTIDE SEQUENCE [LARGE SCALE GENOMIC DNA]</scope>
    <source>
        <strain evidence="2 3">P5342</strain>
    </source>
</reference>
<evidence type="ECO:0000313" key="3">
    <source>
        <dbReference type="Proteomes" id="UP000565521"/>
    </source>
</evidence>
<dbReference type="PROSITE" id="PS51257">
    <property type="entry name" value="PROKAR_LIPOPROTEIN"/>
    <property type="match status" value="1"/>
</dbReference>
<protein>
    <submittedName>
        <fullName evidence="2">Outer membrane beta-barrel protein</fullName>
    </submittedName>
</protein>
<gene>
    <name evidence="2" type="ORF">HW554_14170</name>
</gene>
<evidence type="ECO:0000259" key="1">
    <source>
        <dbReference type="Pfam" id="PF13568"/>
    </source>
</evidence>
<sequence>MKLFTLLVFSLLTACPGYGQSTEYSLHLTSGFAAYRGSGAAGDGSVIVVPDPLDEFLISDREEPYTENPYGTTLGLSYGLAAQVQRVTAKGSVWGLQTGYEVLSSRTRIHNVFDQHDFGTSSTGYTSLVNHGITTHPFFGHRFAVKNTQVDLTAGPEVSFLLRSHEEGKAKSDFSTYSTSLNHGHPDLDVRARVNLTTYYKHIGLALGYSHGLTNYRKNQAGVVGEAYLQAFWLGLTYRL</sequence>
<name>A0A7Y7PR34_9BACT</name>
<dbReference type="AlphaFoldDB" id="A0A7Y7PR34"/>
<proteinExistence type="predicted"/>
<keyword evidence="3" id="KW-1185">Reference proteome</keyword>
<evidence type="ECO:0000313" key="2">
    <source>
        <dbReference type="EMBL" id="NVO32360.1"/>
    </source>
</evidence>
<feature type="domain" description="Outer membrane protein beta-barrel" evidence="1">
    <location>
        <begin position="69"/>
        <end position="215"/>
    </location>
</feature>
<dbReference type="Pfam" id="PF13568">
    <property type="entry name" value="OMP_b-brl_2"/>
    <property type="match status" value="1"/>
</dbReference>
<dbReference type="Proteomes" id="UP000565521">
    <property type="component" value="Unassembled WGS sequence"/>
</dbReference>